<feature type="transmembrane region" description="Helical" evidence="6">
    <location>
        <begin position="87"/>
        <end position="106"/>
    </location>
</feature>
<dbReference type="NCBIfam" id="NF009512">
    <property type="entry name" value="PRK12872.1-1"/>
    <property type="match status" value="1"/>
</dbReference>
<dbReference type="PANTHER" id="PTHR42723:SF1">
    <property type="entry name" value="CHLOROPHYLL SYNTHASE, CHLOROPLASTIC"/>
    <property type="match status" value="1"/>
</dbReference>
<feature type="transmembrane region" description="Helical" evidence="6">
    <location>
        <begin position="112"/>
        <end position="129"/>
    </location>
</feature>
<organism evidence="7 8">
    <name type="scientific">Bizionia sediminis</name>
    <dbReference type="NCBI Taxonomy" id="1737064"/>
    <lineage>
        <taxon>Bacteria</taxon>
        <taxon>Pseudomonadati</taxon>
        <taxon>Bacteroidota</taxon>
        <taxon>Flavobacteriia</taxon>
        <taxon>Flavobacteriales</taxon>
        <taxon>Flavobacteriaceae</taxon>
        <taxon>Bizionia</taxon>
    </lineage>
</organism>
<evidence type="ECO:0000313" key="7">
    <source>
        <dbReference type="EMBL" id="MFD2550695.1"/>
    </source>
</evidence>
<feature type="transmembrane region" description="Helical" evidence="6">
    <location>
        <begin position="172"/>
        <end position="191"/>
    </location>
</feature>
<evidence type="ECO:0000256" key="3">
    <source>
        <dbReference type="ARBA" id="ARBA00022692"/>
    </source>
</evidence>
<dbReference type="Proteomes" id="UP001597472">
    <property type="component" value="Unassembled WGS sequence"/>
</dbReference>
<evidence type="ECO:0000256" key="5">
    <source>
        <dbReference type="ARBA" id="ARBA00023136"/>
    </source>
</evidence>
<feature type="transmembrane region" description="Helical" evidence="6">
    <location>
        <begin position="283"/>
        <end position="302"/>
    </location>
</feature>
<dbReference type="EMBL" id="JBHULS010000001">
    <property type="protein sequence ID" value="MFD2550695.1"/>
    <property type="molecule type" value="Genomic_DNA"/>
</dbReference>
<dbReference type="Pfam" id="PF01040">
    <property type="entry name" value="UbiA"/>
    <property type="match status" value="1"/>
</dbReference>
<evidence type="ECO:0000256" key="6">
    <source>
        <dbReference type="SAM" id="Phobius"/>
    </source>
</evidence>
<protein>
    <submittedName>
        <fullName evidence="7">Geranylgeranylglycerol-phosphate geranylgeranyltransferase</fullName>
    </submittedName>
</protein>
<feature type="transmembrane region" description="Helical" evidence="6">
    <location>
        <begin position="141"/>
        <end position="166"/>
    </location>
</feature>
<gene>
    <name evidence="7" type="ORF">ACFSQP_02585</name>
</gene>
<keyword evidence="5 6" id="KW-0472">Membrane</keyword>
<dbReference type="PANTHER" id="PTHR42723">
    <property type="entry name" value="CHLOROPHYLL SYNTHASE"/>
    <property type="match status" value="1"/>
</dbReference>
<dbReference type="RefSeq" id="WP_376891542.1">
    <property type="nucleotide sequence ID" value="NZ_JBHULS010000001.1"/>
</dbReference>
<sequence>MLNFLRLVRWKNLLLIAFVQLLIKYALLEPFGVAITLNGFGFSILVVATLCLAAAGNIINDIFDQDTDSINKPNRLLIGKFISEKSAYSLFIAFNVIGVLLGFYLAHLVGKPGFFAVFVCVSALLYIYASYLKQLPVVGNLVISVLVALSLLIVGLFELLPAITAYNQQTQLTYFKIIADYALFAFFINLIRELVKDLEDIPGDYKSGMRTLPIILGRTRATNIALALSTILLAAVVHYLITYMYENLWLVVYFLMAVVAPLLYIVLRLFYAKLVTDYKQISTILKLIMLTGMSSMLIYKFILLP</sequence>
<proteinExistence type="predicted"/>
<dbReference type="Gene3D" id="1.20.120.1780">
    <property type="entry name" value="UbiA prenyltransferase"/>
    <property type="match status" value="1"/>
</dbReference>
<dbReference type="CDD" id="cd13961">
    <property type="entry name" value="PT_UbiA_DGGGPS"/>
    <property type="match status" value="1"/>
</dbReference>
<keyword evidence="3 6" id="KW-0812">Transmembrane</keyword>
<dbReference type="Gene3D" id="1.10.357.140">
    <property type="entry name" value="UbiA prenyltransferase"/>
    <property type="match status" value="1"/>
</dbReference>
<evidence type="ECO:0000313" key="8">
    <source>
        <dbReference type="Proteomes" id="UP001597472"/>
    </source>
</evidence>
<comment type="subcellular location">
    <subcellularLocation>
        <location evidence="1">Membrane</location>
        <topology evidence="1">Multi-pass membrane protein</topology>
    </subcellularLocation>
</comment>
<feature type="transmembrane region" description="Helical" evidence="6">
    <location>
        <begin position="38"/>
        <end position="59"/>
    </location>
</feature>
<feature type="transmembrane region" description="Helical" evidence="6">
    <location>
        <begin position="251"/>
        <end position="271"/>
    </location>
</feature>
<dbReference type="InterPro" id="IPR044878">
    <property type="entry name" value="UbiA_sf"/>
</dbReference>
<comment type="caution">
    <text evidence="7">The sequence shown here is derived from an EMBL/GenBank/DDBJ whole genome shotgun (WGS) entry which is preliminary data.</text>
</comment>
<evidence type="ECO:0000256" key="2">
    <source>
        <dbReference type="ARBA" id="ARBA00022475"/>
    </source>
</evidence>
<name>A0ABW5KQR0_9FLAO</name>
<feature type="transmembrane region" description="Helical" evidence="6">
    <location>
        <begin position="224"/>
        <end position="245"/>
    </location>
</feature>
<keyword evidence="8" id="KW-1185">Reference proteome</keyword>
<evidence type="ECO:0000256" key="4">
    <source>
        <dbReference type="ARBA" id="ARBA00022989"/>
    </source>
</evidence>
<evidence type="ECO:0000256" key="1">
    <source>
        <dbReference type="ARBA" id="ARBA00004141"/>
    </source>
</evidence>
<keyword evidence="4 6" id="KW-1133">Transmembrane helix</keyword>
<accession>A0ABW5KQR0</accession>
<reference evidence="8" key="1">
    <citation type="journal article" date="2019" name="Int. J. Syst. Evol. Microbiol.">
        <title>The Global Catalogue of Microorganisms (GCM) 10K type strain sequencing project: providing services to taxonomists for standard genome sequencing and annotation.</title>
        <authorList>
            <consortium name="The Broad Institute Genomics Platform"/>
            <consortium name="The Broad Institute Genome Sequencing Center for Infectious Disease"/>
            <person name="Wu L."/>
            <person name="Ma J."/>
        </authorList>
    </citation>
    <scope>NUCLEOTIDE SEQUENCE [LARGE SCALE GENOMIC DNA]</scope>
    <source>
        <strain evidence="8">KCTC 42587</strain>
    </source>
</reference>
<keyword evidence="2" id="KW-1003">Cell membrane</keyword>
<dbReference type="InterPro" id="IPR000537">
    <property type="entry name" value="UbiA_prenyltransferase"/>
</dbReference>
<dbReference type="InterPro" id="IPR050475">
    <property type="entry name" value="Prenyltransferase_related"/>
</dbReference>